<dbReference type="Proteomes" id="UP001526426">
    <property type="component" value="Unassembled WGS sequence"/>
</dbReference>
<keyword evidence="2" id="KW-1185">Reference proteome</keyword>
<reference evidence="1 2" key="1">
    <citation type="submission" date="2021-08" db="EMBL/GenBank/DDBJ databases">
        <title>Draft genome sequence of Spirulina subsalsa with high tolerance to salinity and hype-accumulation of phycocyanin.</title>
        <authorList>
            <person name="Pei H."/>
            <person name="Jiang L."/>
        </authorList>
    </citation>
    <scope>NUCLEOTIDE SEQUENCE [LARGE SCALE GENOMIC DNA]</scope>
    <source>
        <strain evidence="1 2">FACHB-351</strain>
    </source>
</reference>
<dbReference type="EMBL" id="JAIHOM010000045">
    <property type="protein sequence ID" value="MCW6036762.1"/>
    <property type="molecule type" value="Genomic_DNA"/>
</dbReference>
<evidence type="ECO:0000313" key="2">
    <source>
        <dbReference type="Proteomes" id="UP001526426"/>
    </source>
</evidence>
<accession>A0ABT3L6G1</accession>
<protein>
    <submittedName>
        <fullName evidence="1">Uncharacterized protein</fullName>
    </submittedName>
</protein>
<sequence>MASATLFPNAPDVSATDYCVFGLATCFVRDGGEVSQVEVIEPIPSSALEALMKGIPTSYQWASGKNLGDFFGADEITIPAEFPSDAKLCENFAERAVAASRTYKRRPEAQVLIPLGTKKEDFNYSTEKKRVLNAENMVSAEDNVKQHAYTHQVL</sequence>
<organism evidence="1 2">
    <name type="scientific">Spirulina subsalsa FACHB-351</name>
    <dbReference type="NCBI Taxonomy" id="234711"/>
    <lineage>
        <taxon>Bacteria</taxon>
        <taxon>Bacillati</taxon>
        <taxon>Cyanobacteriota</taxon>
        <taxon>Cyanophyceae</taxon>
        <taxon>Spirulinales</taxon>
        <taxon>Spirulinaceae</taxon>
        <taxon>Spirulina</taxon>
    </lineage>
</organism>
<comment type="caution">
    <text evidence="1">The sequence shown here is derived from an EMBL/GenBank/DDBJ whole genome shotgun (WGS) entry which is preliminary data.</text>
</comment>
<name>A0ABT3L6G1_9CYAN</name>
<evidence type="ECO:0000313" key="1">
    <source>
        <dbReference type="EMBL" id="MCW6036762.1"/>
    </source>
</evidence>
<gene>
    <name evidence="1" type="ORF">K4A83_10880</name>
</gene>
<dbReference type="RefSeq" id="WP_265264569.1">
    <property type="nucleotide sequence ID" value="NZ_JAIHOM010000045.1"/>
</dbReference>
<proteinExistence type="predicted"/>